<protein>
    <submittedName>
        <fullName evidence="1">Uncharacterized protein</fullName>
    </submittedName>
</protein>
<accession>A0A2S8JAW9</accession>
<reference evidence="2" key="1">
    <citation type="submission" date="2018-02" db="EMBL/GenBank/DDBJ databases">
        <title>Draft genome sequencing of Rhodococcus opacus KU647198.</title>
        <authorList>
            <person name="Zheng B.-X."/>
        </authorList>
    </citation>
    <scope>NUCLEOTIDE SEQUENCE [LARGE SCALE GENOMIC DNA]</scope>
    <source>
        <strain evidence="2">04-OD7</strain>
    </source>
</reference>
<dbReference type="RefSeq" id="WP_105415290.1">
    <property type="nucleotide sequence ID" value="NZ_PUIO01000015.1"/>
</dbReference>
<sequence length="75" mass="8055">MALVIETTTDSEVVIDDAAKYFIDDFGRLHAIASSGRHVAAFNSQHWLSVEIEGNDVSEKLSAAVNHLTGRGKAA</sequence>
<name>A0A2S8JAW9_RHOOP</name>
<evidence type="ECO:0000313" key="2">
    <source>
        <dbReference type="Proteomes" id="UP000239290"/>
    </source>
</evidence>
<gene>
    <name evidence="1" type="ORF">C5613_14820</name>
</gene>
<dbReference type="EMBL" id="PUIO01000015">
    <property type="protein sequence ID" value="PQP24150.1"/>
    <property type="molecule type" value="Genomic_DNA"/>
</dbReference>
<organism evidence="1 2">
    <name type="scientific">Rhodococcus opacus</name>
    <name type="common">Nocardia opaca</name>
    <dbReference type="NCBI Taxonomy" id="37919"/>
    <lineage>
        <taxon>Bacteria</taxon>
        <taxon>Bacillati</taxon>
        <taxon>Actinomycetota</taxon>
        <taxon>Actinomycetes</taxon>
        <taxon>Mycobacteriales</taxon>
        <taxon>Nocardiaceae</taxon>
        <taxon>Rhodococcus</taxon>
    </lineage>
</organism>
<evidence type="ECO:0000313" key="1">
    <source>
        <dbReference type="EMBL" id="PQP24150.1"/>
    </source>
</evidence>
<proteinExistence type="predicted"/>
<dbReference type="Proteomes" id="UP000239290">
    <property type="component" value="Unassembled WGS sequence"/>
</dbReference>
<comment type="caution">
    <text evidence="1">The sequence shown here is derived from an EMBL/GenBank/DDBJ whole genome shotgun (WGS) entry which is preliminary data.</text>
</comment>
<dbReference type="AlphaFoldDB" id="A0A2S8JAW9"/>